<sequence>MITLLNDAPENVAAFNASGDINQLDFENIIIPHIAKKVAKYNELNYLIYLNADAPQNDVNLWLSNSLSKLNDFSHCNRAAIISDDSRLQEAMPFPIHSIKIFPKDKVYNAMFWCNNGTELETGKS</sequence>
<name>A0ABT3I3L8_9FLAO</name>
<dbReference type="InterPro" id="IPR021866">
    <property type="entry name" value="SpoIIAA-like"/>
</dbReference>
<dbReference type="InterPro" id="IPR038396">
    <property type="entry name" value="SpoIIAA-like_sf"/>
</dbReference>
<dbReference type="Gene3D" id="3.40.50.10600">
    <property type="entry name" value="SpoIIaa-like domains"/>
    <property type="match status" value="1"/>
</dbReference>
<accession>A0ABT3I3L8</accession>
<reference evidence="1" key="1">
    <citation type="submission" date="2022-10" db="EMBL/GenBank/DDBJ databases">
        <title>Chryseobacterium babae sp. nov. isolated from the gut of the beetle Oryctes rhinoceros, and Chryseobacterium kimseyorum sp. nov., isolated from a stick insect rearing cage.</title>
        <authorList>
            <person name="Shelomi M."/>
            <person name="Han C.-J."/>
            <person name="Chen W.-M."/>
            <person name="Chen H.-K."/>
            <person name="Liaw S.-J."/>
            <person name="Muhle E."/>
            <person name="Clermont D."/>
        </authorList>
    </citation>
    <scope>NUCLEOTIDE SEQUENCE</scope>
    <source>
        <strain evidence="1">09-1422</strain>
    </source>
</reference>
<dbReference type="Pfam" id="PF11964">
    <property type="entry name" value="SpoIIAA-like"/>
    <property type="match status" value="1"/>
</dbReference>
<dbReference type="EMBL" id="JAPDHW010000024">
    <property type="protein sequence ID" value="MCW3170647.1"/>
    <property type="molecule type" value="Genomic_DNA"/>
</dbReference>
<dbReference type="RefSeq" id="WP_264751781.1">
    <property type="nucleotide sequence ID" value="NZ_JAPDHW010000024.1"/>
</dbReference>
<evidence type="ECO:0000313" key="2">
    <source>
        <dbReference type="Proteomes" id="UP001163731"/>
    </source>
</evidence>
<dbReference type="InterPro" id="IPR036513">
    <property type="entry name" value="STAS_dom_sf"/>
</dbReference>
<dbReference type="Proteomes" id="UP001163731">
    <property type="component" value="Unassembled WGS sequence"/>
</dbReference>
<comment type="caution">
    <text evidence="1">The sequence shown here is derived from an EMBL/GenBank/DDBJ whole genome shotgun (WGS) entry which is preliminary data.</text>
</comment>
<evidence type="ECO:0000313" key="1">
    <source>
        <dbReference type="EMBL" id="MCW3170647.1"/>
    </source>
</evidence>
<proteinExistence type="predicted"/>
<organism evidence="1 2">
    <name type="scientific">Chryseobacterium kimseyorum</name>
    <dbReference type="NCBI Taxonomy" id="2984028"/>
    <lineage>
        <taxon>Bacteria</taxon>
        <taxon>Pseudomonadati</taxon>
        <taxon>Bacteroidota</taxon>
        <taxon>Flavobacteriia</taxon>
        <taxon>Flavobacteriales</taxon>
        <taxon>Weeksellaceae</taxon>
        <taxon>Chryseobacterium group</taxon>
        <taxon>Chryseobacterium</taxon>
    </lineage>
</organism>
<gene>
    <name evidence="1" type="ORF">OMO38_19125</name>
</gene>
<keyword evidence="2" id="KW-1185">Reference proteome</keyword>
<protein>
    <submittedName>
        <fullName evidence="1">STAS/SEC14 domain-containing protein</fullName>
    </submittedName>
</protein>
<dbReference type="SUPFAM" id="SSF52091">
    <property type="entry name" value="SpoIIaa-like"/>
    <property type="match status" value="1"/>
</dbReference>